<proteinExistence type="predicted"/>
<dbReference type="EMBL" id="CM047590">
    <property type="protein sequence ID" value="KAI9919500.1"/>
    <property type="molecule type" value="Genomic_DNA"/>
</dbReference>
<name>A0ACC0WLF4_9STRA</name>
<sequence length="638" mass="72598">MPLIRIKNENSLLLDTPTDDKALVPSSVATWCPSIPKLGRTALTSFFVTLSISAFLLLHDAVRTANVNSNASIARFRINFPASVHAQPITGRLMVCIAQKHAVKDPQGHDQPRFLITDSATTQQMFAIDVWNFAPGEDSRDVNGTHAIGYPILWMDQVPADEYWVQAVLHPYVEYNRSDGWKLHLPKFTTFESDGGVLTAPGTLYSAATLTTFDPLTSSIDLTLTQKEPELPAINEPHELLKHVTFRSPMLSKFWGTDVYLKAWVLLPHRFYDEDMKSVHYPLLIYHTHYSRSFEHSFVPTPPKNSTTASLGEQYGYYFYSNWTSEKPSDPFTYKRGIIVQLQHANPYYDDSYAVNSANIGPYGDAITYEFLPFIEKKFRGIGKGWARAMYGGSTGGWESLAVQVYYPDEYNGCWSFCPDAFDFRRFQQVNLLKDKNAYYAREEWTRTDRGARRDYLGDIRETMAEENHHELAMGSRGRSGGQWDAWQAVYSPVNATDGYPAAIWDKLTGAIHPDVVAYWETYYDVRAKLQREWHATGLGRKLVNKIHVYVGVTDSYYLNDAVFLLEDFLTSTTEPYYNGSIVYGITDGRGFEHCWTGSFDVSISLAWYTINQRIVPLMVEHIVQAAPPHADLRFTSY</sequence>
<gene>
    <name evidence="1" type="ORF">PsorP6_017731</name>
</gene>
<comment type="caution">
    <text evidence="1">The sequence shown here is derived from an EMBL/GenBank/DDBJ whole genome shotgun (WGS) entry which is preliminary data.</text>
</comment>
<dbReference type="Proteomes" id="UP001163321">
    <property type="component" value="Chromosome 11"/>
</dbReference>
<keyword evidence="2" id="KW-1185">Reference proteome</keyword>
<evidence type="ECO:0000313" key="2">
    <source>
        <dbReference type="Proteomes" id="UP001163321"/>
    </source>
</evidence>
<protein>
    <submittedName>
        <fullName evidence="1">Uncharacterized protein</fullName>
    </submittedName>
</protein>
<organism evidence="1 2">
    <name type="scientific">Peronosclerospora sorghi</name>
    <dbReference type="NCBI Taxonomy" id="230839"/>
    <lineage>
        <taxon>Eukaryota</taxon>
        <taxon>Sar</taxon>
        <taxon>Stramenopiles</taxon>
        <taxon>Oomycota</taxon>
        <taxon>Peronosporomycetes</taxon>
        <taxon>Peronosporales</taxon>
        <taxon>Peronosporaceae</taxon>
        <taxon>Peronosclerospora</taxon>
    </lineage>
</organism>
<evidence type="ECO:0000313" key="1">
    <source>
        <dbReference type="EMBL" id="KAI9919500.1"/>
    </source>
</evidence>
<reference evidence="1 2" key="1">
    <citation type="journal article" date="2022" name="bioRxiv">
        <title>The genome of the oomycete Peronosclerospora sorghi, a cosmopolitan pathogen of maize and sorghum, is inflated with dispersed pseudogenes.</title>
        <authorList>
            <person name="Fletcher K."/>
            <person name="Martin F."/>
            <person name="Isakeit T."/>
            <person name="Cavanaugh K."/>
            <person name="Magill C."/>
            <person name="Michelmore R."/>
        </authorList>
    </citation>
    <scope>NUCLEOTIDE SEQUENCE [LARGE SCALE GENOMIC DNA]</scope>
    <source>
        <strain evidence="1">P6</strain>
    </source>
</reference>
<accession>A0ACC0WLF4</accession>